<reference evidence="2" key="1">
    <citation type="submission" date="2019-08" db="EMBL/GenBank/DDBJ databases">
        <authorList>
            <person name="Kucharzyk K."/>
            <person name="Murdoch R.W."/>
            <person name="Higgins S."/>
            <person name="Loffler F."/>
        </authorList>
    </citation>
    <scope>NUCLEOTIDE SEQUENCE</scope>
</reference>
<accession>A0A645H5U1</accession>
<protein>
    <submittedName>
        <fullName evidence="2">Uncharacterized protein</fullName>
    </submittedName>
</protein>
<gene>
    <name evidence="2" type="ORF">SDC9_181348</name>
</gene>
<dbReference type="EMBL" id="VSSQ01086573">
    <property type="protein sequence ID" value="MPN33856.1"/>
    <property type="molecule type" value="Genomic_DNA"/>
</dbReference>
<name>A0A645H5U1_9ZZZZ</name>
<sequence length="88" mass="9779">MTDCSKIRVLAKGQTQSREQEQIPAVPLIFPDPEDSLFFFFVAQHQQNQTGHQHSDSDQPAGCQPALLQQKLPTGARNPPQQSTHNGE</sequence>
<feature type="region of interest" description="Disordered" evidence="1">
    <location>
        <begin position="47"/>
        <end position="88"/>
    </location>
</feature>
<feature type="compositionally biased region" description="Polar residues" evidence="1">
    <location>
        <begin position="79"/>
        <end position="88"/>
    </location>
</feature>
<evidence type="ECO:0000313" key="2">
    <source>
        <dbReference type="EMBL" id="MPN33856.1"/>
    </source>
</evidence>
<evidence type="ECO:0000256" key="1">
    <source>
        <dbReference type="SAM" id="MobiDB-lite"/>
    </source>
</evidence>
<comment type="caution">
    <text evidence="2">The sequence shown here is derived from an EMBL/GenBank/DDBJ whole genome shotgun (WGS) entry which is preliminary data.</text>
</comment>
<proteinExistence type="predicted"/>
<organism evidence="2">
    <name type="scientific">bioreactor metagenome</name>
    <dbReference type="NCBI Taxonomy" id="1076179"/>
    <lineage>
        <taxon>unclassified sequences</taxon>
        <taxon>metagenomes</taxon>
        <taxon>ecological metagenomes</taxon>
    </lineage>
</organism>
<dbReference type="AlphaFoldDB" id="A0A645H5U1"/>
<feature type="region of interest" description="Disordered" evidence="1">
    <location>
        <begin position="1"/>
        <end position="24"/>
    </location>
</feature>